<name>A0A0W4ZW65_PNEJ7</name>
<dbReference type="eggNOG" id="KOG1605">
    <property type="taxonomic scope" value="Eukaryota"/>
</dbReference>
<dbReference type="PANTHER" id="PTHR12210">
    <property type="entry name" value="DULLARD PROTEIN PHOSPHATASE"/>
    <property type="match status" value="1"/>
</dbReference>
<feature type="transmembrane region" description="Helical" evidence="1">
    <location>
        <begin position="66"/>
        <end position="85"/>
    </location>
</feature>
<accession>A0A0W4ZW65</accession>
<dbReference type="InterPro" id="IPR004274">
    <property type="entry name" value="FCP1_dom"/>
</dbReference>
<gene>
    <name evidence="3" type="ORF">T551_00102</name>
</gene>
<dbReference type="PROSITE" id="PS50969">
    <property type="entry name" value="FCP1"/>
    <property type="match status" value="1"/>
</dbReference>
<evidence type="ECO:0000313" key="3">
    <source>
        <dbReference type="EMBL" id="KTW32617.1"/>
    </source>
</evidence>
<dbReference type="InterPro" id="IPR036412">
    <property type="entry name" value="HAD-like_sf"/>
</dbReference>
<dbReference type="NCBIfam" id="TIGR02251">
    <property type="entry name" value="HIF-SF_euk"/>
    <property type="match status" value="1"/>
</dbReference>
<evidence type="ECO:0000313" key="4">
    <source>
        <dbReference type="Proteomes" id="UP000053447"/>
    </source>
</evidence>
<keyword evidence="1" id="KW-0812">Transmembrane</keyword>
<dbReference type="Pfam" id="PF03031">
    <property type="entry name" value="NIF"/>
    <property type="match status" value="1"/>
</dbReference>
<dbReference type="AlphaFoldDB" id="A0A0W4ZW65"/>
<dbReference type="OrthoDB" id="277011at2759"/>
<keyword evidence="4" id="KW-1185">Reference proteome</keyword>
<dbReference type="GO" id="GO:0016791">
    <property type="term" value="F:phosphatase activity"/>
    <property type="evidence" value="ECO:0007669"/>
    <property type="project" value="InterPro"/>
</dbReference>
<dbReference type="GeneID" id="28938624"/>
<dbReference type="InterPro" id="IPR011948">
    <property type="entry name" value="Dullard_phosphatase"/>
</dbReference>
<keyword evidence="1" id="KW-1133">Transmembrane helix</keyword>
<dbReference type="Proteomes" id="UP000053447">
    <property type="component" value="Unassembled WGS sequence"/>
</dbReference>
<dbReference type="VEuPathDB" id="FungiDB:T551_00102"/>
<proteinExistence type="predicted"/>
<dbReference type="SUPFAM" id="SSF56784">
    <property type="entry name" value="HAD-like"/>
    <property type="match status" value="1"/>
</dbReference>
<evidence type="ECO:0000259" key="2">
    <source>
        <dbReference type="PROSITE" id="PS50969"/>
    </source>
</evidence>
<dbReference type="Gene3D" id="3.40.50.1000">
    <property type="entry name" value="HAD superfamily/HAD-like"/>
    <property type="match status" value="1"/>
</dbReference>
<organism evidence="3 4">
    <name type="scientific">Pneumocystis jirovecii (strain RU7)</name>
    <name type="common">Human pneumocystis pneumonia agent</name>
    <dbReference type="NCBI Taxonomy" id="1408657"/>
    <lineage>
        <taxon>Eukaryota</taxon>
        <taxon>Fungi</taxon>
        <taxon>Dikarya</taxon>
        <taxon>Ascomycota</taxon>
        <taxon>Taphrinomycotina</taxon>
        <taxon>Pneumocystomycetes</taxon>
        <taxon>Pneumocystaceae</taxon>
        <taxon>Pneumocystis</taxon>
    </lineage>
</organism>
<sequence>MNSNRVFYSIFNRFRFRTTIDVKPVSSSFEMISRYKLSASKENDMFPQDKKENYRLFPKKTYSCSFLIRFIVYIGSLTLYIWNKLKKIFFCLFLVRLKLLKKLRDCSALQSSLNTLVYLFFLPYFWIINRKRLTRPSFTSDSSCEKYCDFKPTCEPIDIQLSIQSQTQKPKRFVSFSDKKLTSRPARFMLYNNNTVNKDNIKSPTSSLITLDMTQLSNFPCQSIPRPLFPKTLIPKTLILDLDETLIHSLVKGGRITSGHMVEVMLGKHAILYYVHKRPYCDSFLRKVSKWYNVVIFTASVQEYADPVIDWLEQDRKLFKARFYRQHCTFRNGAYIKDLSIVQPDLSKVIIIDNSPVSYSMHENNAIPIQAWISDPSDKNLLHLIPFLHGLRYVLDVRTLLGLRAGMFSLNS</sequence>
<dbReference type="SMART" id="SM00577">
    <property type="entry name" value="CPDc"/>
    <property type="match status" value="1"/>
</dbReference>
<dbReference type="GO" id="GO:0019915">
    <property type="term" value="P:lipid storage"/>
    <property type="evidence" value="ECO:0007669"/>
    <property type="project" value="EnsemblFungi"/>
</dbReference>
<dbReference type="GO" id="GO:0071763">
    <property type="term" value="P:nuclear membrane organization"/>
    <property type="evidence" value="ECO:0007669"/>
    <property type="project" value="EnsemblFungi"/>
</dbReference>
<dbReference type="GO" id="GO:0005634">
    <property type="term" value="C:nucleus"/>
    <property type="evidence" value="ECO:0007669"/>
    <property type="project" value="EnsemblFungi"/>
</dbReference>
<dbReference type="InterPro" id="IPR023214">
    <property type="entry name" value="HAD_sf"/>
</dbReference>
<keyword evidence="1" id="KW-0472">Membrane</keyword>
<dbReference type="CDD" id="cd07521">
    <property type="entry name" value="HAD_FCP1-like"/>
    <property type="match status" value="1"/>
</dbReference>
<feature type="transmembrane region" description="Helical" evidence="1">
    <location>
        <begin position="106"/>
        <end position="127"/>
    </location>
</feature>
<comment type="caution">
    <text evidence="3">The sequence shown here is derived from an EMBL/GenBank/DDBJ whole genome shotgun (WGS) entry which is preliminary data.</text>
</comment>
<dbReference type="STRING" id="1408657.A0A0W4ZW65"/>
<dbReference type="RefSeq" id="XP_018231309.1">
    <property type="nucleotide sequence ID" value="XM_018372369.1"/>
</dbReference>
<dbReference type="FunFam" id="3.40.50.1000:FF:000089">
    <property type="entry name" value="NIF domain protein"/>
    <property type="match status" value="1"/>
</dbReference>
<reference evidence="4" key="1">
    <citation type="journal article" date="2016" name="Nat. Commun.">
        <title>Genome analysis of three Pneumocystis species reveals adaptation mechanisms to life exclusively in mammalian hosts.</title>
        <authorList>
            <person name="Ma L."/>
            <person name="Chen Z."/>
            <person name="Huang D.W."/>
            <person name="Kutty G."/>
            <person name="Ishihara M."/>
            <person name="Wang H."/>
            <person name="Abouelleil A."/>
            <person name="Bishop L."/>
            <person name="Davey E."/>
            <person name="Deng R."/>
            <person name="Deng X."/>
            <person name="Fan L."/>
            <person name="Fantoni G."/>
            <person name="Fitzgerald M."/>
            <person name="Gogineni E."/>
            <person name="Goldberg J.M."/>
            <person name="Handley G."/>
            <person name="Hu X."/>
            <person name="Huber C."/>
            <person name="Jiao X."/>
            <person name="Jones K."/>
            <person name="Levin J.Z."/>
            <person name="Liu Y."/>
            <person name="Macdonald P."/>
            <person name="Melnikov A."/>
            <person name="Raley C."/>
            <person name="Sassi M."/>
            <person name="Sherman B.T."/>
            <person name="Song X."/>
            <person name="Sykes S."/>
            <person name="Tran B."/>
            <person name="Walsh L."/>
            <person name="Xia Y."/>
            <person name="Yang J."/>
            <person name="Young S."/>
            <person name="Zeng Q."/>
            <person name="Zheng X."/>
            <person name="Stephens R."/>
            <person name="Nusbaum C."/>
            <person name="Birren B.W."/>
            <person name="Azadi P."/>
            <person name="Lempicki R.A."/>
            <person name="Cuomo C.A."/>
            <person name="Kovacs J.A."/>
        </authorList>
    </citation>
    <scope>NUCLEOTIDE SEQUENCE [LARGE SCALE GENOMIC DNA]</scope>
    <source>
        <strain evidence="4">RU7</strain>
    </source>
</reference>
<dbReference type="EMBL" id="LFWA01000001">
    <property type="protein sequence ID" value="KTW32617.1"/>
    <property type="molecule type" value="Genomic_DNA"/>
</dbReference>
<feature type="domain" description="FCP1 homology" evidence="2">
    <location>
        <begin position="231"/>
        <end position="391"/>
    </location>
</feature>
<protein>
    <recommendedName>
        <fullName evidence="2">FCP1 homology domain-containing protein</fullName>
    </recommendedName>
</protein>
<dbReference type="InterPro" id="IPR050365">
    <property type="entry name" value="TIM50"/>
</dbReference>
<evidence type="ECO:0000256" key="1">
    <source>
        <dbReference type="SAM" id="Phobius"/>
    </source>
</evidence>